<feature type="chain" id="PRO_5014573414" evidence="8">
    <location>
        <begin position="24"/>
        <end position="150"/>
    </location>
</feature>
<dbReference type="GO" id="GO:0019199">
    <property type="term" value="F:transmembrane receptor protein kinase activity"/>
    <property type="evidence" value="ECO:0007669"/>
    <property type="project" value="InterPro"/>
</dbReference>
<evidence type="ECO:0000256" key="8">
    <source>
        <dbReference type="SAM" id="SignalP"/>
    </source>
</evidence>
<keyword evidence="11" id="KW-1185">Reference proteome</keyword>
<dbReference type="AlphaFoldDB" id="G7K7M6"/>
<reference evidence="9 11" key="2">
    <citation type="journal article" date="2014" name="BMC Genomics">
        <title>An improved genome release (version Mt4.0) for the model legume Medicago truncatula.</title>
        <authorList>
            <person name="Tang H."/>
            <person name="Krishnakumar V."/>
            <person name="Bidwell S."/>
            <person name="Rosen B."/>
            <person name="Chan A."/>
            <person name="Zhou S."/>
            <person name="Gentzbittel L."/>
            <person name="Childs K.L."/>
            <person name="Yandell M."/>
            <person name="Gundlach H."/>
            <person name="Mayer K.F."/>
            <person name="Schwartz D.C."/>
            <person name="Town C.D."/>
        </authorList>
    </citation>
    <scope>GENOME REANNOTATION</scope>
    <source>
        <strain evidence="10 11">cv. Jemalong A17</strain>
    </source>
</reference>
<dbReference type="PANTHER" id="PTHR46204">
    <property type="entry name" value="CHITIN ELICITOR RECEPTOR KINASE 1-RELATED"/>
    <property type="match status" value="1"/>
</dbReference>
<evidence type="ECO:0000256" key="1">
    <source>
        <dbReference type="ARBA" id="ARBA00004162"/>
    </source>
</evidence>
<keyword evidence="9" id="KW-0808">Transferase</keyword>
<evidence type="ECO:0000256" key="6">
    <source>
        <dbReference type="ARBA" id="ARBA00023136"/>
    </source>
</evidence>
<dbReference type="PANTHER" id="PTHR46204:SF15">
    <property type="entry name" value="LYSM DOMAIN RECEPTOR-LIKE KINASE 3"/>
    <property type="match status" value="1"/>
</dbReference>
<evidence type="ECO:0000256" key="5">
    <source>
        <dbReference type="ARBA" id="ARBA00022989"/>
    </source>
</evidence>
<organism evidence="9 11">
    <name type="scientific">Medicago truncatula</name>
    <name type="common">Barrel medic</name>
    <name type="synonym">Medicago tribuloides</name>
    <dbReference type="NCBI Taxonomy" id="3880"/>
    <lineage>
        <taxon>Eukaryota</taxon>
        <taxon>Viridiplantae</taxon>
        <taxon>Streptophyta</taxon>
        <taxon>Embryophyta</taxon>
        <taxon>Tracheophyta</taxon>
        <taxon>Spermatophyta</taxon>
        <taxon>Magnoliopsida</taxon>
        <taxon>eudicotyledons</taxon>
        <taxon>Gunneridae</taxon>
        <taxon>Pentapetalae</taxon>
        <taxon>rosids</taxon>
        <taxon>fabids</taxon>
        <taxon>Fabales</taxon>
        <taxon>Fabaceae</taxon>
        <taxon>Papilionoideae</taxon>
        <taxon>50 kb inversion clade</taxon>
        <taxon>NPAAA clade</taxon>
        <taxon>Hologalegina</taxon>
        <taxon>IRL clade</taxon>
        <taxon>Trifolieae</taxon>
        <taxon>Medicago</taxon>
    </lineage>
</organism>
<evidence type="ECO:0000313" key="11">
    <source>
        <dbReference type="Proteomes" id="UP000002051"/>
    </source>
</evidence>
<reference evidence="10" key="3">
    <citation type="submission" date="2015-04" db="UniProtKB">
        <authorList>
            <consortium name="EnsemblPlants"/>
        </authorList>
    </citation>
    <scope>IDENTIFICATION</scope>
    <source>
        <strain evidence="10">cv. Jemalong A17</strain>
    </source>
</reference>
<keyword evidence="2" id="KW-1003">Cell membrane</keyword>
<dbReference type="EnsemblPlants" id="AES99910">
    <property type="protein sequence ID" value="AES99910"/>
    <property type="gene ID" value="MTR_5g086050"/>
</dbReference>
<gene>
    <name evidence="9" type="ordered locus">MTR_5g086050</name>
</gene>
<keyword evidence="9" id="KW-0675">Receptor</keyword>
<keyword evidence="5" id="KW-1133">Transmembrane helix</keyword>
<dbReference type="Proteomes" id="UP000002051">
    <property type="component" value="Chromosome 5"/>
</dbReference>
<protein>
    <submittedName>
        <fullName evidence="9">LysM receptor kinase 1b</fullName>
    </submittedName>
</protein>
<accession>G7K7M6</accession>
<dbReference type="OMA" id="CANDTYD"/>
<dbReference type="HOGENOM" id="CLU_1743257_0_0_1"/>
<dbReference type="GO" id="GO:0005886">
    <property type="term" value="C:plasma membrane"/>
    <property type="evidence" value="ECO:0007669"/>
    <property type="project" value="UniProtKB-SubCell"/>
</dbReference>
<keyword evidence="3" id="KW-0812">Transmembrane</keyword>
<evidence type="ECO:0000256" key="2">
    <source>
        <dbReference type="ARBA" id="ARBA00022475"/>
    </source>
</evidence>
<dbReference type="PaxDb" id="3880-AES99910"/>
<dbReference type="eggNOG" id="ENOG502QPX8">
    <property type="taxonomic scope" value="Eukaryota"/>
</dbReference>
<evidence type="ECO:0000313" key="9">
    <source>
        <dbReference type="EMBL" id="AES99910.1"/>
    </source>
</evidence>
<evidence type="ECO:0000256" key="7">
    <source>
        <dbReference type="ARBA" id="ARBA00023157"/>
    </source>
</evidence>
<dbReference type="STRING" id="3880.G7K7M6"/>
<name>G7K7M6_MEDTR</name>
<feature type="signal peptide" evidence="8">
    <location>
        <begin position="1"/>
        <end position="23"/>
    </location>
</feature>
<evidence type="ECO:0000256" key="4">
    <source>
        <dbReference type="ARBA" id="ARBA00022729"/>
    </source>
</evidence>
<reference evidence="9 11" key="1">
    <citation type="journal article" date="2011" name="Nature">
        <title>The Medicago genome provides insight into the evolution of rhizobial symbioses.</title>
        <authorList>
            <person name="Young N.D."/>
            <person name="Debelle F."/>
            <person name="Oldroyd G.E."/>
            <person name="Geurts R."/>
            <person name="Cannon S.B."/>
            <person name="Udvardi M.K."/>
            <person name="Benedito V.A."/>
            <person name="Mayer K.F."/>
            <person name="Gouzy J."/>
            <person name="Schoof H."/>
            <person name="Van de Peer Y."/>
            <person name="Proost S."/>
            <person name="Cook D.R."/>
            <person name="Meyers B.C."/>
            <person name="Spannagl M."/>
            <person name="Cheung F."/>
            <person name="De Mita S."/>
            <person name="Krishnakumar V."/>
            <person name="Gundlach H."/>
            <person name="Zhou S."/>
            <person name="Mudge J."/>
            <person name="Bharti A.K."/>
            <person name="Murray J.D."/>
            <person name="Naoumkina M.A."/>
            <person name="Rosen B."/>
            <person name="Silverstein K.A."/>
            <person name="Tang H."/>
            <person name="Rombauts S."/>
            <person name="Zhao P.X."/>
            <person name="Zhou P."/>
            <person name="Barbe V."/>
            <person name="Bardou P."/>
            <person name="Bechner M."/>
            <person name="Bellec A."/>
            <person name="Berger A."/>
            <person name="Berges H."/>
            <person name="Bidwell S."/>
            <person name="Bisseling T."/>
            <person name="Choisne N."/>
            <person name="Couloux A."/>
            <person name="Denny R."/>
            <person name="Deshpande S."/>
            <person name="Dai X."/>
            <person name="Doyle J.J."/>
            <person name="Dudez A.M."/>
            <person name="Farmer A.D."/>
            <person name="Fouteau S."/>
            <person name="Franken C."/>
            <person name="Gibelin C."/>
            <person name="Gish J."/>
            <person name="Goldstein S."/>
            <person name="Gonzalez A.J."/>
            <person name="Green P.J."/>
            <person name="Hallab A."/>
            <person name="Hartog M."/>
            <person name="Hua A."/>
            <person name="Humphray S.J."/>
            <person name="Jeong D.H."/>
            <person name="Jing Y."/>
            <person name="Jocker A."/>
            <person name="Kenton S.M."/>
            <person name="Kim D.J."/>
            <person name="Klee K."/>
            <person name="Lai H."/>
            <person name="Lang C."/>
            <person name="Lin S."/>
            <person name="Macmil S.L."/>
            <person name="Magdelenat G."/>
            <person name="Matthews L."/>
            <person name="McCorrison J."/>
            <person name="Monaghan E.L."/>
            <person name="Mun J.H."/>
            <person name="Najar F.Z."/>
            <person name="Nicholson C."/>
            <person name="Noirot C."/>
            <person name="O'Bleness M."/>
            <person name="Paule C.R."/>
            <person name="Poulain J."/>
            <person name="Prion F."/>
            <person name="Qin B."/>
            <person name="Qu C."/>
            <person name="Retzel E.F."/>
            <person name="Riddle C."/>
            <person name="Sallet E."/>
            <person name="Samain S."/>
            <person name="Samson N."/>
            <person name="Sanders I."/>
            <person name="Saurat O."/>
            <person name="Scarpelli C."/>
            <person name="Schiex T."/>
            <person name="Segurens B."/>
            <person name="Severin A.J."/>
            <person name="Sherrier D.J."/>
            <person name="Shi R."/>
            <person name="Sims S."/>
            <person name="Singer S.R."/>
            <person name="Sinharoy S."/>
            <person name="Sterck L."/>
            <person name="Viollet A."/>
            <person name="Wang B.B."/>
            <person name="Wang K."/>
            <person name="Wang M."/>
            <person name="Wang X."/>
            <person name="Warfsmann J."/>
            <person name="Weissenbach J."/>
            <person name="White D.D."/>
            <person name="White J.D."/>
            <person name="Wiley G.B."/>
            <person name="Wincker P."/>
            <person name="Xing Y."/>
            <person name="Yang L."/>
            <person name="Yao Z."/>
            <person name="Ying F."/>
            <person name="Zhai J."/>
            <person name="Zhou L."/>
            <person name="Zuber A."/>
            <person name="Denarie J."/>
            <person name="Dixon R.A."/>
            <person name="May G.D."/>
            <person name="Schwartz D.C."/>
            <person name="Rogers J."/>
            <person name="Quetier F."/>
            <person name="Town C.D."/>
            <person name="Roe B.A."/>
        </authorList>
    </citation>
    <scope>NUCLEOTIDE SEQUENCE [LARGE SCALE GENOMIC DNA]</scope>
    <source>
        <strain evidence="9">A17</strain>
        <strain evidence="10 11">cv. Jemalong A17</strain>
    </source>
</reference>
<proteinExistence type="predicted"/>
<dbReference type="GO" id="GO:0045087">
    <property type="term" value="P:innate immune response"/>
    <property type="evidence" value="ECO:0007669"/>
    <property type="project" value="InterPro"/>
</dbReference>
<comment type="subcellular location">
    <subcellularLocation>
        <location evidence="1">Cell membrane</location>
        <topology evidence="1">Single-pass membrane protein</topology>
    </subcellularLocation>
</comment>
<keyword evidence="7" id="KW-1015">Disulfide bond</keyword>
<dbReference type="EMBL" id="CM001221">
    <property type="protein sequence ID" value="AES99910.1"/>
    <property type="molecule type" value="Genomic_DNA"/>
</dbReference>
<evidence type="ECO:0000256" key="3">
    <source>
        <dbReference type="ARBA" id="ARBA00022692"/>
    </source>
</evidence>
<evidence type="ECO:0000313" key="10">
    <source>
        <dbReference type="EnsemblPlants" id="AES99910"/>
    </source>
</evidence>
<keyword evidence="4 8" id="KW-0732">Signal</keyword>
<dbReference type="InterPro" id="IPR044812">
    <property type="entry name" value="CERK1/LYK3-like"/>
</dbReference>
<keyword evidence="9" id="KW-0418">Kinase</keyword>
<sequence length="150" mass="16646">MEPKSSGLSVFLLCILFINTAESMCNNGCGLALFFQNLKILSSTTKTEILVKISKRVNVPFPCECLSGLFLGHTFQYELQPGDTYASVAEFTFSNLTTLEWMGRVNSYSVTDIPFSAKVNVTINCSCGNREVSKDYGLFITYPLRHADTL</sequence>
<keyword evidence="6" id="KW-0472">Membrane</keyword>